<evidence type="ECO:0000256" key="1">
    <source>
        <dbReference type="ARBA" id="ARBA00022741"/>
    </source>
</evidence>
<keyword evidence="3" id="KW-0472">Membrane</keyword>
<evidence type="ECO:0000313" key="6">
    <source>
        <dbReference type="Proteomes" id="UP000606786"/>
    </source>
</evidence>
<dbReference type="PANTHER" id="PTHR24055">
    <property type="entry name" value="MITOGEN-ACTIVATED PROTEIN KINASE"/>
    <property type="match status" value="1"/>
</dbReference>
<sequence>MTQEVVTQYYRAPEILMGARHYSSAVDVWSVGCIFGELLGRRILFQAQNPVQQLELITELLGTPSMEDMRHACDGARSHMLRRAPKLPSFSALYTLSSHATHEAVHLLCQMLVFDPVSDHLVFIVFCFLIFFFSFSPQDKRITVTDALAHPYLDEGRLRYHSCMCKCCFTTSAGMRQYTADFEPSAGQPFDDLWERKLTSVQQVKEEMHKFIAEQLQTGRVPLCINPQSAAFKSFASFHNY</sequence>
<proteinExistence type="predicted"/>
<feature type="transmembrane region" description="Helical" evidence="3">
    <location>
        <begin position="117"/>
        <end position="135"/>
    </location>
</feature>
<evidence type="ECO:0000313" key="5">
    <source>
        <dbReference type="EMBL" id="CAD7002358.1"/>
    </source>
</evidence>
<evidence type="ECO:0000256" key="2">
    <source>
        <dbReference type="ARBA" id="ARBA00022840"/>
    </source>
</evidence>
<dbReference type="InterPro" id="IPR011009">
    <property type="entry name" value="Kinase-like_dom_sf"/>
</dbReference>
<dbReference type="PROSITE" id="PS50011">
    <property type="entry name" value="PROTEIN_KINASE_DOM"/>
    <property type="match status" value="1"/>
</dbReference>
<evidence type="ECO:0000259" key="4">
    <source>
        <dbReference type="PROSITE" id="PS50011"/>
    </source>
</evidence>
<evidence type="ECO:0000256" key="3">
    <source>
        <dbReference type="SAM" id="Phobius"/>
    </source>
</evidence>
<keyword evidence="3" id="KW-1133">Transmembrane helix</keyword>
<gene>
    <name evidence="5" type="ORF">CCAP1982_LOCUS10852</name>
</gene>
<dbReference type="EMBL" id="CAJHJT010000034">
    <property type="protein sequence ID" value="CAD7002358.1"/>
    <property type="molecule type" value="Genomic_DNA"/>
</dbReference>
<keyword evidence="2" id="KW-0067">ATP-binding</keyword>
<dbReference type="Gene3D" id="1.10.510.10">
    <property type="entry name" value="Transferase(Phosphotransferase) domain 1"/>
    <property type="match status" value="1"/>
</dbReference>
<protein>
    <submittedName>
        <fullName evidence="5">(Mediterranean fruit fly) hypothetical protein</fullName>
    </submittedName>
</protein>
<keyword evidence="3" id="KW-0812">Transmembrane</keyword>
<dbReference type="OrthoDB" id="192887at2759"/>
<dbReference type="GO" id="GO:0004672">
    <property type="term" value="F:protein kinase activity"/>
    <property type="evidence" value="ECO:0007669"/>
    <property type="project" value="InterPro"/>
</dbReference>
<dbReference type="InterPro" id="IPR050117">
    <property type="entry name" value="MAPK"/>
</dbReference>
<accession>A0A811UVL9</accession>
<dbReference type="Proteomes" id="UP000606786">
    <property type="component" value="Unassembled WGS sequence"/>
</dbReference>
<keyword evidence="6" id="KW-1185">Reference proteome</keyword>
<dbReference type="InterPro" id="IPR000719">
    <property type="entry name" value="Prot_kinase_dom"/>
</dbReference>
<feature type="domain" description="Protein kinase" evidence="4">
    <location>
        <begin position="1"/>
        <end position="153"/>
    </location>
</feature>
<reference evidence="5" key="1">
    <citation type="submission" date="2020-11" db="EMBL/GenBank/DDBJ databases">
        <authorList>
            <person name="Whitehead M."/>
        </authorList>
    </citation>
    <scope>NUCLEOTIDE SEQUENCE</scope>
    <source>
        <strain evidence="5">EGII</strain>
    </source>
</reference>
<dbReference type="SUPFAM" id="SSF56112">
    <property type="entry name" value="Protein kinase-like (PK-like)"/>
    <property type="match status" value="1"/>
</dbReference>
<dbReference type="Pfam" id="PF00069">
    <property type="entry name" value="Pkinase"/>
    <property type="match status" value="1"/>
</dbReference>
<dbReference type="AlphaFoldDB" id="A0A811UVL9"/>
<organism evidence="5 6">
    <name type="scientific">Ceratitis capitata</name>
    <name type="common">Mediterranean fruit fly</name>
    <name type="synonym">Tephritis capitata</name>
    <dbReference type="NCBI Taxonomy" id="7213"/>
    <lineage>
        <taxon>Eukaryota</taxon>
        <taxon>Metazoa</taxon>
        <taxon>Ecdysozoa</taxon>
        <taxon>Arthropoda</taxon>
        <taxon>Hexapoda</taxon>
        <taxon>Insecta</taxon>
        <taxon>Pterygota</taxon>
        <taxon>Neoptera</taxon>
        <taxon>Endopterygota</taxon>
        <taxon>Diptera</taxon>
        <taxon>Brachycera</taxon>
        <taxon>Muscomorpha</taxon>
        <taxon>Tephritoidea</taxon>
        <taxon>Tephritidae</taxon>
        <taxon>Ceratitis</taxon>
        <taxon>Ceratitis</taxon>
    </lineage>
</organism>
<name>A0A811UVL9_CERCA</name>
<keyword evidence="1" id="KW-0547">Nucleotide-binding</keyword>
<comment type="caution">
    <text evidence="5">The sequence shown here is derived from an EMBL/GenBank/DDBJ whole genome shotgun (WGS) entry which is preliminary data.</text>
</comment>
<dbReference type="GO" id="GO:0005524">
    <property type="term" value="F:ATP binding"/>
    <property type="evidence" value="ECO:0007669"/>
    <property type="project" value="UniProtKB-KW"/>
</dbReference>